<organism evidence="3 4">
    <name type="scientific">Octadecabacter arcticus 238</name>
    <dbReference type="NCBI Taxonomy" id="391616"/>
    <lineage>
        <taxon>Bacteria</taxon>
        <taxon>Pseudomonadati</taxon>
        <taxon>Pseudomonadota</taxon>
        <taxon>Alphaproteobacteria</taxon>
        <taxon>Rhodobacterales</taxon>
        <taxon>Roseobacteraceae</taxon>
        <taxon>Octadecabacter</taxon>
    </lineage>
</organism>
<dbReference type="RefSeq" id="WP_015496826.1">
    <property type="nucleotide sequence ID" value="NC_020908.1"/>
</dbReference>
<dbReference type="Proteomes" id="UP000004688">
    <property type="component" value="Chromosome"/>
</dbReference>
<dbReference type="eggNOG" id="COG4638">
    <property type="taxonomic scope" value="Bacteria"/>
</dbReference>
<dbReference type="InterPro" id="IPR044043">
    <property type="entry name" value="VanA_C_cat"/>
</dbReference>
<dbReference type="KEGG" id="oar:OA238_c38980"/>
<feature type="domain" description="Vanillate O-demethylase oxygenase-like C-terminal catalytic" evidence="2">
    <location>
        <begin position="102"/>
        <end position="277"/>
    </location>
</feature>
<dbReference type="PANTHER" id="PTHR21266:SF57">
    <property type="entry name" value="3-CHLOROBENZOATE-3,4-DIOXYGENASE"/>
    <property type="match status" value="1"/>
</dbReference>
<dbReference type="OrthoDB" id="9769355at2"/>
<name>M9RMJ2_9RHOB</name>
<protein>
    <submittedName>
        <fullName evidence="3">Putative oxidoreductase</fullName>
    </submittedName>
</protein>
<dbReference type="STRING" id="391616.OA238_c38980"/>
<evidence type="ECO:0000256" key="1">
    <source>
        <dbReference type="ARBA" id="ARBA00023002"/>
    </source>
</evidence>
<dbReference type="SUPFAM" id="SSF55961">
    <property type="entry name" value="Bet v1-like"/>
    <property type="match status" value="1"/>
</dbReference>
<dbReference type="Gene3D" id="3.90.380.10">
    <property type="entry name" value="Naphthalene 1,2-dioxygenase Alpha Subunit, Chain A, domain 1"/>
    <property type="match status" value="1"/>
</dbReference>
<accession>M9RMJ2</accession>
<keyword evidence="4" id="KW-1185">Reference proteome</keyword>
<evidence type="ECO:0000313" key="3">
    <source>
        <dbReference type="EMBL" id="AGI73839.1"/>
    </source>
</evidence>
<evidence type="ECO:0000313" key="4">
    <source>
        <dbReference type="Proteomes" id="UP000004688"/>
    </source>
</evidence>
<evidence type="ECO:0000259" key="2">
    <source>
        <dbReference type="Pfam" id="PF19112"/>
    </source>
</evidence>
<sequence length="289" mass="32638">MKLTCDDPVILNQWHPLSSFDEIAVGATHHTVLLEQPVSYQMTSAGDVSVWLRDDISCALPLKRAYGFLWTCLGTPPDDIFPIFELDEPDRQNVATGVFGVNVSFGRAIENFLDMGHFPFVHTGILGEEPHTEVKEYDVEVSESRDEIMATRCRFYQPQASLASEAGADVDYVFRVPHINCALLYKSSPGYEAEGRMDVIYMFLQPMGPEWTRAHTGMCVIDMDSSYQGIRYFQQVIFGQDKSILENQQPKRLPLDTRAETPIRADKSAIAYRRWLTTKGLTYGVIPAL</sequence>
<dbReference type="Pfam" id="PF19112">
    <property type="entry name" value="VanA_C"/>
    <property type="match status" value="1"/>
</dbReference>
<dbReference type="EMBL" id="CP003742">
    <property type="protein sequence ID" value="AGI73839.1"/>
    <property type="molecule type" value="Genomic_DNA"/>
</dbReference>
<dbReference type="PANTHER" id="PTHR21266">
    <property type="entry name" value="IRON-SULFUR DOMAIN CONTAINING PROTEIN"/>
    <property type="match status" value="1"/>
</dbReference>
<dbReference type="GO" id="GO:0016491">
    <property type="term" value="F:oxidoreductase activity"/>
    <property type="evidence" value="ECO:0007669"/>
    <property type="project" value="UniProtKB-KW"/>
</dbReference>
<proteinExistence type="predicted"/>
<dbReference type="AlphaFoldDB" id="M9RMJ2"/>
<gene>
    <name evidence="3" type="ORF">OA238_c38980</name>
</gene>
<dbReference type="HOGENOM" id="CLU_039484_1_2_5"/>
<keyword evidence="1" id="KW-0560">Oxidoreductase</keyword>
<reference evidence="3 4" key="1">
    <citation type="journal article" date="2013" name="PLoS ONE">
        <title>Poles Apart: Arctic and Antarctic Octadecabacter strains Share High Genome Plasticity and a New Type of Xanthorhodopsin.</title>
        <authorList>
            <person name="Vollmers J."/>
            <person name="Voget S."/>
            <person name="Dietrich S."/>
            <person name="Gollnow K."/>
            <person name="Smits M."/>
            <person name="Meyer K."/>
            <person name="Brinkhoff T."/>
            <person name="Simon M."/>
            <person name="Daniel R."/>
        </authorList>
    </citation>
    <scope>NUCLEOTIDE SEQUENCE [LARGE SCALE GENOMIC DNA]</scope>
    <source>
        <strain evidence="3 4">238</strain>
    </source>
</reference>
<dbReference type="InterPro" id="IPR050584">
    <property type="entry name" value="Cholesterol_7-desaturase"/>
</dbReference>